<dbReference type="EMBL" id="JACBAD010002061">
    <property type="protein sequence ID" value="KAF7118723.1"/>
    <property type="molecule type" value="Genomic_DNA"/>
</dbReference>
<gene>
    <name evidence="2" type="ORF">CNMCM5793_008343</name>
</gene>
<keyword evidence="3" id="KW-1185">Reference proteome</keyword>
<dbReference type="Proteomes" id="UP000630445">
    <property type="component" value="Unassembled WGS sequence"/>
</dbReference>
<comment type="caution">
    <text evidence="2">The sequence shown here is derived from an EMBL/GenBank/DDBJ whole genome shotgun (WGS) entry which is preliminary data.</text>
</comment>
<organism evidence="2 3">
    <name type="scientific">Aspergillus hiratsukae</name>
    <dbReference type="NCBI Taxonomy" id="1194566"/>
    <lineage>
        <taxon>Eukaryota</taxon>
        <taxon>Fungi</taxon>
        <taxon>Dikarya</taxon>
        <taxon>Ascomycota</taxon>
        <taxon>Pezizomycotina</taxon>
        <taxon>Eurotiomycetes</taxon>
        <taxon>Eurotiomycetidae</taxon>
        <taxon>Eurotiales</taxon>
        <taxon>Aspergillaceae</taxon>
        <taxon>Aspergillus</taxon>
        <taxon>Aspergillus subgen. Fumigati</taxon>
    </lineage>
</organism>
<accession>A0A8H6UCK1</accession>
<evidence type="ECO:0000256" key="1">
    <source>
        <dbReference type="SAM" id="MobiDB-lite"/>
    </source>
</evidence>
<dbReference type="AlphaFoldDB" id="A0A8H6UCK1"/>
<protein>
    <submittedName>
        <fullName evidence="2">Uncharacterized protein</fullName>
    </submittedName>
</protein>
<evidence type="ECO:0000313" key="3">
    <source>
        <dbReference type="Proteomes" id="UP000630445"/>
    </source>
</evidence>
<sequence length="357" mass="40172">MKQNIEAGSDFMAVPRRRAAESDPCETQANSAKVRRSQRSTNDWLEPFLARESEKCRDLRIAAPEEWYYTPDIQMEIAKLVKDTSTELPKKLLLCVATSQSVIILKKAILGWRTQTGIATWQLSKSASKAEAFRIIENMNQDMMCLSLLRRYYILRLFEDCRGCDTPSFAGFVSVQGNGVLSRKRGNPLNNAENDLTTAMMKEIFPALKPGTQEYDDKRGAVNFYRKLGRKFHMLTSRFGKGILALMPHYDLPGGPDMSISDNQLHSLRESTFAQVISILERTQGEALCHFSAAAERIVDALIEFPVESCPVFVLEEIAESQILDYPKNSPGLLSLLRLRSHAQVVTDPYPPADEAT</sequence>
<feature type="region of interest" description="Disordered" evidence="1">
    <location>
        <begin position="1"/>
        <end position="38"/>
    </location>
</feature>
<dbReference type="OrthoDB" id="67027at2759"/>
<proteinExistence type="predicted"/>
<evidence type="ECO:0000313" key="2">
    <source>
        <dbReference type="EMBL" id="KAF7118723.1"/>
    </source>
</evidence>
<name>A0A8H6UCK1_9EURO</name>
<reference evidence="2" key="1">
    <citation type="submission" date="2020-06" db="EMBL/GenBank/DDBJ databases">
        <title>Draft genome sequences of strains closely related to Aspergillus parafelis and Aspergillus hiratsukae.</title>
        <authorList>
            <person name="Dos Santos R.A.C."/>
            <person name="Rivero-Menendez O."/>
            <person name="Steenwyk J.L."/>
            <person name="Mead M.E."/>
            <person name="Goldman G.H."/>
            <person name="Alastruey-Izquierdo A."/>
            <person name="Rokas A."/>
        </authorList>
    </citation>
    <scope>NUCLEOTIDE SEQUENCE</scope>
    <source>
        <strain evidence="2">CNM-CM5793</strain>
    </source>
</reference>